<proteinExistence type="predicted"/>
<dbReference type="Gene3D" id="3.10.580.10">
    <property type="entry name" value="CBS-domain"/>
    <property type="match status" value="1"/>
</dbReference>
<dbReference type="SUPFAM" id="SSF54631">
    <property type="entry name" value="CBS-domain pair"/>
    <property type="match status" value="1"/>
</dbReference>
<feature type="domain" description="CBS" evidence="3">
    <location>
        <begin position="74"/>
        <end position="132"/>
    </location>
</feature>
<dbReference type="EMBL" id="FNVO01000002">
    <property type="protein sequence ID" value="SEF86746.1"/>
    <property type="molecule type" value="Genomic_DNA"/>
</dbReference>
<evidence type="ECO:0000313" key="5">
    <source>
        <dbReference type="Proteomes" id="UP000236723"/>
    </source>
</evidence>
<dbReference type="InterPro" id="IPR046342">
    <property type="entry name" value="CBS_dom_sf"/>
</dbReference>
<accession>A0A1H5VI74</accession>
<dbReference type="InterPro" id="IPR051257">
    <property type="entry name" value="Diverse_CBS-Domain"/>
</dbReference>
<dbReference type="CDD" id="cd04622">
    <property type="entry name" value="CBS_pair_HRP1_like"/>
    <property type="match status" value="1"/>
</dbReference>
<dbReference type="AlphaFoldDB" id="A0A1H5VI74"/>
<dbReference type="OrthoDB" id="9789996at2"/>
<dbReference type="PROSITE" id="PS51371">
    <property type="entry name" value="CBS"/>
    <property type="match status" value="2"/>
</dbReference>
<keyword evidence="1 2" id="KW-0129">CBS domain</keyword>
<dbReference type="PANTHER" id="PTHR43080">
    <property type="entry name" value="CBS DOMAIN-CONTAINING PROTEIN CBSX3, MITOCHONDRIAL"/>
    <property type="match status" value="1"/>
</dbReference>
<dbReference type="RefSeq" id="WP_103936592.1">
    <property type="nucleotide sequence ID" value="NZ_FNVO01000002.1"/>
</dbReference>
<dbReference type="InterPro" id="IPR000644">
    <property type="entry name" value="CBS_dom"/>
</dbReference>
<protein>
    <submittedName>
        <fullName evidence="4">CBS domain-containing protein</fullName>
    </submittedName>
</protein>
<dbReference type="Proteomes" id="UP000236723">
    <property type="component" value="Unassembled WGS sequence"/>
</dbReference>
<evidence type="ECO:0000313" key="4">
    <source>
        <dbReference type="EMBL" id="SEF86746.1"/>
    </source>
</evidence>
<evidence type="ECO:0000259" key="3">
    <source>
        <dbReference type="PROSITE" id="PS51371"/>
    </source>
</evidence>
<dbReference type="Pfam" id="PF00571">
    <property type="entry name" value="CBS"/>
    <property type="match status" value="2"/>
</dbReference>
<evidence type="ECO:0000256" key="2">
    <source>
        <dbReference type="PROSITE-ProRule" id="PRU00703"/>
    </source>
</evidence>
<name>A0A1H5VI74_9ACTN</name>
<evidence type="ECO:0000256" key="1">
    <source>
        <dbReference type="ARBA" id="ARBA00023122"/>
    </source>
</evidence>
<dbReference type="PANTHER" id="PTHR43080:SF2">
    <property type="entry name" value="CBS DOMAIN-CONTAINING PROTEIN"/>
    <property type="match status" value="1"/>
</dbReference>
<gene>
    <name evidence="4" type="ORF">SAMN04489712_102326</name>
</gene>
<organism evidence="4 5">
    <name type="scientific">Thermomonospora echinospora</name>
    <dbReference type="NCBI Taxonomy" id="1992"/>
    <lineage>
        <taxon>Bacteria</taxon>
        <taxon>Bacillati</taxon>
        <taxon>Actinomycetota</taxon>
        <taxon>Actinomycetes</taxon>
        <taxon>Streptosporangiales</taxon>
        <taxon>Thermomonosporaceae</taxon>
        <taxon>Thermomonospora</taxon>
    </lineage>
</organism>
<dbReference type="SMART" id="SM00116">
    <property type="entry name" value="CBS"/>
    <property type="match status" value="2"/>
</dbReference>
<reference evidence="5" key="1">
    <citation type="submission" date="2016-10" db="EMBL/GenBank/DDBJ databases">
        <authorList>
            <person name="Varghese N."/>
            <person name="Submissions S."/>
        </authorList>
    </citation>
    <scope>NUCLEOTIDE SEQUENCE [LARGE SCALE GENOMIC DNA]</scope>
    <source>
        <strain evidence="5">DSM 43163</strain>
    </source>
</reference>
<keyword evidence="5" id="KW-1185">Reference proteome</keyword>
<sequence length="139" mass="14799">MARKVSEVMTPAPVAVPPQCSLVQAAEQMRRHGIGDVLVAEDDRLCGLVTDRDIVVRAVAAGRDMAATPVSEVCSPELVTLTPADDAETAVRLMREHAVRRIPVVDGDRPVGMVSLGDLALERNEHSVLADISAQPPTT</sequence>
<feature type="domain" description="CBS" evidence="3">
    <location>
        <begin position="9"/>
        <end position="65"/>
    </location>
</feature>